<organism evidence="2">
    <name type="scientific">Volvox carteri f. nagariensis</name>
    <dbReference type="NCBI Taxonomy" id="3068"/>
    <lineage>
        <taxon>Eukaryota</taxon>
        <taxon>Viridiplantae</taxon>
        <taxon>Chlorophyta</taxon>
        <taxon>core chlorophytes</taxon>
        <taxon>Chlorophyceae</taxon>
        <taxon>CS clade</taxon>
        <taxon>Chlamydomonadales</taxon>
        <taxon>Volvocaceae</taxon>
        <taxon>Volvox</taxon>
    </lineage>
</organism>
<dbReference type="GeneID" id="9622439"/>
<feature type="non-terminal residue" evidence="1">
    <location>
        <position position="109"/>
    </location>
</feature>
<evidence type="ECO:0000313" key="2">
    <source>
        <dbReference type="Proteomes" id="UP000001058"/>
    </source>
</evidence>
<dbReference type="EMBL" id="GL378357">
    <property type="protein sequence ID" value="EFJ45491.1"/>
    <property type="molecule type" value="Genomic_DNA"/>
</dbReference>
<gene>
    <name evidence="1" type="ORF">VOLCADRAFT_94208</name>
</gene>
<dbReference type="RefSeq" id="XP_002953518.1">
    <property type="nucleotide sequence ID" value="XM_002953472.1"/>
</dbReference>
<protein>
    <submittedName>
        <fullName evidence="1">Uncharacterized protein</fullName>
    </submittedName>
</protein>
<dbReference type="Proteomes" id="UP000001058">
    <property type="component" value="Unassembled WGS sequence"/>
</dbReference>
<accession>D8U4F2</accession>
<proteinExistence type="predicted"/>
<dbReference type="KEGG" id="vcn:VOLCADRAFT_94208"/>
<dbReference type="InParanoid" id="D8U4F2"/>
<reference evidence="1 2" key="1">
    <citation type="journal article" date="2010" name="Science">
        <title>Genomic analysis of organismal complexity in the multicellular green alga Volvox carteri.</title>
        <authorList>
            <person name="Prochnik S.E."/>
            <person name="Umen J."/>
            <person name="Nedelcu A.M."/>
            <person name="Hallmann A."/>
            <person name="Miller S.M."/>
            <person name="Nishii I."/>
            <person name="Ferris P."/>
            <person name="Kuo A."/>
            <person name="Mitros T."/>
            <person name="Fritz-Laylin L.K."/>
            <person name="Hellsten U."/>
            <person name="Chapman J."/>
            <person name="Simakov O."/>
            <person name="Rensing S.A."/>
            <person name="Terry A."/>
            <person name="Pangilinan J."/>
            <person name="Kapitonov V."/>
            <person name="Jurka J."/>
            <person name="Salamov A."/>
            <person name="Shapiro H."/>
            <person name="Schmutz J."/>
            <person name="Grimwood J."/>
            <person name="Lindquist E."/>
            <person name="Lucas S."/>
            <person name="Grigoriev I.V."/>
            <person name="Schmitt R."/>
            <person name="Kirk D."/>
            <person name="Rokhsar D.S."/>
        </authorList>
    </citation>
    <scope>NUCLEOTIDE SEQUENCE [LARGE SCALE GENOMIC DNA]</scope>
    <source>
        <strain evidence="2">f. Nagariensis / Eve</strain>
    </source>
</reference>
<sequence length="109" mass="11904">MNLGNSQTWTAIEPSLGARAIVTDFFEIIQHSTRLRSRFSAFCFAHVFHFAGCYYNKSPLFEIFLSVSASILSATSASSCISCSDSGEGGHQDEVEMAYSAHLVVAKRS</sequence>
<keyword evidence="2" id="KW-1185">Reference proteome</keyword>
<name>D8U4F2_VOLCA</name>
<dbReference type="AlphaFoldDB" id="D8U4F2"/>
<evidence type="ECO:0000313" key="1">
    <source>
        <dbReference type="EMBL" id="EFJ45491.1"/>
    </source>
</evidence>